<dbReference type="HOGENOM" id="CLU_2282363_0_0_1"/>
<reference evidence="3" key="1">
    <citation type="journal article" date="2012" name="Nat. Biotechnol.">
        <title>Reference genome sequence of the model plant Setaria.</title>
        <authorList>
            <person name="Bennetzen J.L."/>
            <person name="Schmutz J."/>
            <person name="Wang H."/>
            <person name="Percifield R."/>
            <person name="Hawkins J."/>
            <person name="Pontaroli A.C."/>
            <person name="Estep M."/>
            <person name="Feng L."/>
            <person name="Vaughn J.N."/>
            <person name="Grimwood J."/>
            <person name="Jenkins J."/>
            <person name="Barry K."/>
            <person name="Lindquist E."/>
            <person name="Hellsten U."/>
            <person name="Deshpande S."/>
            <person name="Wang X."/>
            <person name="Wu X."/>
            <person name="Mitros T."/>
            <person name="Triplett J."/>
            <person name="Yang X."/>
            <person name="Ye C.Y."/>
            <person name="Mauro-Herrera M."/>
            <person name="Wang L."/>
            <person name="Li P."/>
            <person name="Sharma M."/>
            <person name="Sharma R."/>
            <person name="Ronald P.C."/>
            <person name="Panaud O."/>
            <person name="Kellogg E.A."/>
            <person name="Brutnell T.P."/>
            <person name="Doust A.N."/>
            <person name="Tuskan G.A."/>
            <person name="Rokhsar D."/>
            <person name="Devos K.M."/>
        </authorList>
    </citation>
    <scope>NUCLEOTIDE SEQUENCE [LARGE SCALE GENOMIC DNA]</scope>
    <source>
        <strain evidence="3">cv. Yugu1</strain>
    </source>
</reference>
<dbReference type="Proteomes" id="UP000004995">
    <property type="component" value="Unassembled WGS sequence"/>
</dbReference>
<reference evidence="2" key="2">
    <citation type="submission" date="2018-08" db="UniProtKB">
        <authorList>
            <consortium name="EnsemblPlants"/>
        </authorList>
    </citation>
    <scope>IDENTIFICATION</scope>
    <source>
        <strain evidence="2">Yugu1</strain>
    </source>
</reference>
<dbReference type="EMBL" id="AGNK02005660">
    <property type="status" value="NOT_ANNOTATED_CDS"/>
    <property type="molecule type" value="Genomic_DNA"/>
</dbReference>
<dbReference type="InParanoid" id="K4ANR2"/>
<evidence type="ECO:0000256" key="1">
    <source>
        <dbReference type="SAM" id="MobiDB-lite"/>
    </source>
</evidence>
<dbReference type="EnsemblPlants" id="KQK89314">
    <property type="protein sequence ID" value="KQK89314"/>
    <property type="gene ID" value="SETIT_040559mg"/>
</dbReference>
<organism evidence="2 3">
    <name type="scientific">Setaria italica</name>
    <name type="common">Foxtail millet</name>
    <name type="synonym">Panicum italicum</name>
    <dbReference type="NCBI Taxonomy" id="4555"/>
    <lineage>
        <taxon>Eukaryota</taxon>
        <taxon>Viridiplantae</taxon>
        <taxon>Streptophyta</taxon>
        <taxon>Embryophyta</taxon>
        <taxon>Tracheophyta</taxon>
        <taxon>Spermatophyta</taxon>
        <taxon>Magnoliopsida</taxon>
        <taxon>Liliopsida</taxon>
        <taxon>Poales</taxon>
        <taxon>Poaceae</taxon>
        <taxon>PACMAD clade</taxon>
        <taxon>Panicoideae</taxon>
        <taxon>Panicodae</taxon>
        <taxon>Paniceae</taxon>
        <taxon>Cenchrinae</taxon>
        <taxon>Setaria</taxon>
    </lineage>
</organism>
<name>K4ANR2_SETIT</name>
<keyword evidence="3" id="KW-1185">Reference proteome</keyword>
<dbReference type="Gramene" id="KQK89314">
    <property type="protein sequence ID" value="KQK89314"/>
    <property type="gene ID" value="SETIT_040559mg"/>
</dbReference>
<evidence type="ECO:0000313" key="3">
    <source>
        <dbReference type="Proteomes" id="UP000004995"/>
    </source>
</evidence>
<dbReference type="AlphaFoldDB" id="K4ANR2"/>
<feature type="region of interest" description="Disordered" evidence="1">
    <location>
        <begin position="1"/>
        <end position="57"/>
    </location>
</feature>
<proteinExistence type="predicted"/>
<sequence>MLNQWFESPPPLPASTSSGRISDSLDVASPPPPPASNRHTPSRVSPRTLATAATPAQLGRRHIRKQALCNPRYLHLHILQLRSAIESRTRLVSFSSVMALRG</sequence>
<accession>K4ANR2</accession>
<evidence type="ECO:0000313" key="2">
    <source>
        <dbReference type="EnsemblPlants" id="KQK89314"/>
    </source>
</evidence>
<protein>
    <submittedName>
        <fullName evidence="2">Uncharacterized protein</fullName>
    </submittedName>
</protein>